<evidence type="ECO:0000256" key="2">
    <source>
        <dbReference type="ARBA" id="ARBA00022670"/>
    </source>
</evidence>
<evidence type="ECO:0000259" key="8">
    <source>
        <dbReference type="PROSITE" id="PS50203"/>
    </source>
</evidence>
<dbReference type="GO" id="GO:0004198">
    <property type="term" value="F:calcium-dependent cysteine-type endopeptidase activity"/>
    <property type="evidence" value="ECO:0007669"/>
    <property type="project" value="UniProtKB-UniRule"/>
</dbReference>
<evidence type="ECO:0000313" key="9">
    <source>
        <dbReference type="EMBL" id="CAF91118.1"/>
    </source>
</evidence>
<keyword evidence="3 7" id="KW-0378">Hydrolase</keyword>
<keyword evidence="7" id="KW-0106">Calcium</keyword>
<dbReference type="SUPFAM" id="SSF54001">
    <property type="entry name" value="Cysteine proteinases"/>
    <property type="match status" value="1"/>
</dbReference>
<dbReference type="GO" id="GO:0043066">
    <property type="term" value="P:negative regulation of apoptotic process"/>
    <property type="evidence" value="ECO:0007669"/>
    <property type="project" value="TreeGrafter"/>
</dbReference>
<comment type="function">
    <text evidence="7">Calcium-regulated non-lysosomal thiol-protease.</text>
</comment>
<dbReference type="CDD" id="cd00044">
    <property type="entry name" value="CysPc"/>
    <property type="match status" value="1"/>
</dbReference>
<feature type="domain" description="Calpain catalytic" evidence="8">
    <location>
        <begin position="75"/>
        <end position="276"/>
    </location>
</feature>
<gene>
    <name evidence="9" type="ORF">GSTENG00005675001</name>
</gene>
<keyword evidence="4 7" id="KW-0788">Thiol protease</keyword>
<keyword evidence="7" id="KW-0963">Cytoplasm</keyword>
<dbReference type="Gene3D" id="3.90.70.10">
    <property type="entry name" value="Cysteine proteinases"/>
    <property type="match status" value="1"/>
</dbReference>
<comment type="caution">
    <text evidence="6">Lacks conserved residue(s) required for the propagation of feature annotation.</text>
</comment>
<name>Q4T7L4_TETNG</name>
<dbReference type="EC" id="3.4.22.54" evidence="7"/>
<dbReference type="Pfam" id="PF00648">
    <property type="entry name" value="Peptidase_C2"/>
    <property type="match status" value="1"/>
</dbReference>
<evidence type="ECO:0000256" key="3">
    <source>
        <dbReference type="ARBA" id="ARBA00022801"/>
    </source>
</evidence>
<dbReference type="PROSITE" id="PS00139">
    <property type="entry name" value="THIOL_PROTEASE_CYS"/>
    <property type="match status" value="1"/>
</dbReference>
<protein>
    <recommendedName>
        <fullName evidence="7">Calpain-3</fullName>
        <ecNumber evidence="7">3.4.22.54</ecNumber>
    </recommendedName>
</protein>
<reference evidence="9" key="1">
    <citation type="journal article" date="2004" name="Nature">
        <title>Genome duplication in the teleost fish Tetraodon nigroviridis reveals the early vertebrate proto-karyotype.</title>
        <authorList>
            <person name="Jaillon O."/>
            <person name="Aury J.-M."/>
            <person name="Brunet F."/>
            <person name="Petit J.-L."/>
            <person name="Stange-Thomann N."/>
            <person name="Mauceli E."/>
            <person name="Bouneau L."/>
            <person name="Fischer C."/>
            <person name="Ozouf-Costaz C."/>
            <person name="Bernot A."/>
            <person name="Nicaud S."/>
            <person name="Jaffe D."/>
            <person name="Fisher S."/>
            <person name="Lutfalla G."/>
            <person name="Dossat C."/>
            <person name="Segurens B."/>
            <person name="Dasilva C."/>
            <person name="Salanoubat M."/>
            <person name="Levy M."/>
            <person name="Boudet N."/>
            <person name="Castellano S."/>
            <person name="Anthouard V."/>
            <person name="Jubin C."/>
            <person name="Castelli V."/>
            <person name="Katinka M."/>
            <person name="Vacherie B."/>
            <person name="Biemont C."/>
            <person name="Skalli Z."/>
            <person name="Cattolico L."/>
            <person name="Poulain J."/>
            <person name="De Berardinis V."/>
            <person name="Cruaud C."/>
            <person name="Duprat S."/>
            <person name="Brottier P."/>
            <person name="Coutanceau J.-P."/>
            <person name="Gouzy J."/>
            <person name="Parra G."/>
            <person name="Lardier G."/>
            <person name="Chapple C."/>
            <person name="McKernan K.J."/>
            <person name="McEwan P."/>
            <person name="Bosak S."/>
            <person name="Kellis M."/>
            <person name="Volff J.-N."/>
            <person name="Guigo R."/>
            <person name="Zody M.C."/>
            <person name="Mesirov J."/>
            <person name="Lindblad-Toh K."/>
            <person name="Birren B."/>
            <person name="Nusbaum C."/>
            <person name="Kahn D."/>
            <person name="Robinson-Rechavi M."/>
            <person name="Laudet V."/>
            <person name="Schachter V."/>
            <person name="Quetier F."/>
            <person name="Saurin W."/>
            <person name="Scarpelli C."/>
            <person name="Wincker P."/>
            <person name="Lander E.S."/>
            <person name="Weissenbach J."/>
            <person name="Roest Crollius H."/>
        </authorList>
    </citation>
    <scope>NUCLEOTIDE SEQUENCE [LARGE SCALE GENOMIC DNA]</scope>
</reference>
<reference evidence="9" key="2">
    <citation type="submission" date="2004-02" db="EMBL/GenBank/DDBJ databases">
        <authorList>
            <consortium name="Genoscope"/>
            <consortium name="Whitehead Institute Centre for Genome Research"/>
        </authorList>
    </citation>
    <scope>NUCLEOTIDE SEQUENCE</scope>
</reference>
<evidence type="ECO:0000256" key="1">
    <source>
        <dbReference type="ARBA" id="ARBA00007623"/>
    </source>
</evidence>
<dbReference type="GO" id="GO:0005737">
    <property type="term" value="C:cytoplasm"/>
    <property type="evidence" value="ECO:0007669"/>
    <property type="project" value="UniProtKB-SubCell"/>
</dbReference>
<dbReference type="InterPro" id="IPR000169">
    <property type="entry name" value="Pept_cys_AS"/>
</dbReference>
<evidence type="ECO:0000256" key="5">
    <source>
        <dbReference type="PIRSR" id="PIRSR622684-1"/>
    </source>
</evidence>
<keyword evidence="7" id="KW-0479">Metal-binding</keyword>
<evidence type="ECO:0000256" key="4">
    <source>
        <dbReference type="ARBA" id="ARBA00022807"/>
    </source>
</evidence>
<comment type="subcellular location">
    <subcellularLocation>
        <location evidence="7">Cytoplasm</location>
    </subcellularLocation>
</comment>
<dbReference type="InterPro" id="IPR001300">
    <property type="entry name" value="Peptidase_C2_calpain_cat"/>
</dbReference>
<comment type="catalytic activity">
    <reaction evidence="7">
        <text>Broad endopeptidase activity.</text>
        <dbReference type="EC" id="3.4.22.54"/>
    </reaction>
</comment>
<dbReference type="KEGG" id="tng:GSTEN00005675G001"/>
<dbReference type="PANTHER" id="PTHR10183:SF329">
    <property type="entry name" value="CALPAIN-3"/>
    <property type="match status" value="1"/>
</dbReference>
<organism evidence="9">
    <name type="scientific">Tetraodon nigroviridis</name>
    <name type="common">Spotted green pufferfish</name>
    <name type="synonym">Chelonodon nigroviridis</name>
    <dbReference type="NCBI Taxonomy" id="99883"/>
    <lineage>
        <taxon>Eukaryota</taxon>
        <taxon>Metazoa</taxon>
        <taxon>Chordata</taxon>
        <taxon>Craniata</taxon>
        <taxon>Vertebrata</taxon>
        <taxon>Euteleostomi</taxon>
        <taxon>Actinopterygii</taxon>
        <taxon>Neopterygii</taxon>
        <taxon>Teleostei</taxon>
        <taxon>Neoteleostei</taxon>
        <taxon>Acanthomorphata</taxon>
        <taxon>Eupercaria</taxon>
        <taxon>Tetraodontiformes</taxon>
        <taxon>Tetradontoidea</taxon>
        <taxon>Tetraodontidae</taxon>
        <taxon>Tetraodon</taxon>
    </lineage>
</organism>
<dbReference type="PRINTS" id="PR00704">
    <property type="entry name" value="CALPAIN"/>
</dbReference>
<comment type="subunit">
    <text evidence="7">Homodimer.</text>
</comment>
<keyword evidence="2 7" id="KW-0645">Protease</keyword>
<dbReference type="PANTHER" id="PTHR10183">
    <property type="entry name" value="CALPAIN"/>
    <property type="match status" value="1"/>
</dbReference>
<proteinExistence type="inferred from homology"/>
<dbReference type="InterPro" id="IPR038765">
    <property type="entry name" value="Papain-like_cys_pep_sf"/>
</dbReference>
<dbReference type="MEROPS" id="C02.004"/>
<evidence type="ECO:0000256" key="6">
    <source>
        <dbReference type="PROSITE-ProRule" id="PRU00239"/>
    </source>
</evidence>
<dbReference type="OrthoDB" id="186625at2759"/>
<feature type="active site" evidence="5">
    <location>
        <position position="130"/>
    </location>
</feature>
<dbReference type="PROSITE" id="PS50203">
    <property type="entry name" value="CALPAIN_CAT"/>
    <property type="match status" value="1"/>
</dbReference>
<dbReference type="EMBL" id="CAAE01008084">
    <property type="protein sequence ID" value="CAF91118.1"/>
    <property type="molecule type" value="Genomic_DNA"/>
</dbReference>
<evidence type="ECO:0000256" key="7">
    <source>
        <dbReference type="RuleBase" id="RU367132"/>
    </source>
</evidence>
<dbReference type="SMART" id="SM00230">
    <property type="entry name" value="CysPc"/>
    <property type="match status" value="1"/>
</dbReference>
<comment type="similarity">
    <text evidence="1 7">Belongs to the peptidase C2 family.</text>
</comment>
<accession>Q4T7L4</accession>
<sequence length="276" mass="31724">MGEEQPRVPVVEETNVRVLYESQASCELEDKSEYPLAGTNSIYSAILSRNEAVKDAKRLKTFLELRDKYVKKKVIFEDPLFPANDSSLFYSQKLPMKIEWKRPSEICENPQFIIDGANRTDICQGELGDCWLLAAIACLTVNEKLLYRVIPPDQSFTENYAGIFHFQFWRYGEWMDVLVDDRLPTCRNQLVFTKSFRKNEFWSALLEKAYAKLHGSYEALKGGNTLEAMEDFTGGVTEFFELSEPPKELYSIMRKALERGSLMGCSIDVSRKSAVR</sequence>
<dbReference type="GO" id="GO:0005509">
    <property type="term" value="F:calcium ion binding"/>
    <property type="evidence" value="ECO:0007669"/>
    <property type="project" value="UniProtKB-UniRule"/>
</dbReference>
<dbReference type="AlphaFoldDB" id="Q4T7L4"/>
<dbReference type="InterPro" id="IPR022684">
    <property type="entry name" value="Calpain_cysteine_protease"/>
</dbReference>
<comment type="caution">
    <text evidence="9">The sequence shown here is derived from an EMBL/GenBank/DDBJ whole genome shotgun (WGS) entry which is preliminary data.</text>
</comment>
<dbReference type="GO" id="GO:0006508">
    <property type="term" value="P:proteolysis"/>
    <property type="evidence" value="ECO:0007669"/>
    <property type="project" value="UniProtKB-UniRule"/>
</dbReference>